<sequence>MSPTERNRILGEINSAAEYKQLRDSGKTDAEIAAMSRDQREAELDRINGEVNPETLAIAALASVGTFFGGALAYMGLGGGTGNGATPPVRGQVVEVPARRREDGEDDAGLPVPDGGNSHPADAPEMGADTSPIKNTPDTPEPVKPPFNRNEALNTLNHLTQAHMGDESQNLTIDRTTREAKIKDLTDSFTGLKADLNAKLKDSSLTTAEKNAIKKEIASLEKTKASLEA</sequence>
<reference evidence="2" key="1">
    <citation type="journal article" date="2019" name="PLoS Negl. Trop. Dis.">
        <title>Revisiting the worldwide diversity of Leptospira species in the environment.</title>
        <authorList>
            <person name="Vincent A.T."/>
            <person name="Schiettekatte O."/>
            <person name="Bourhy P."/>
            <person name="Veyrier F.J."/>
            <person name="Picardeau M."/>
        </authorList>
    </citation>
    <scope>NUCLEOTIDE SEQUENCE [LARGE SCALE GENOMIC DNA]</scope>
    <source>
        <strain evidence="2">201400974</strain>
    </source>
</reference>
<protein>
    <submittedName>
        <fullName evidence="2">Uncharacterized protein</fullName>
    </submittedName>
</protein>
<gene>
    <name evidence="2" type="ORF">EHS11_13055</name>
</gene>
<evidence type="ECO:0000313" key="2">
    <source>
        <dbReference type="EMBL" id="TGN09087.1"/>
    </source>
</evidence>
<evidence type="ECO:0000313" key="3">
    <source>
        <dbReference type="Proteomes" id="UP000298264"/>
    </source>
</evidence>
<accession>A0A4V3JWV9</accession>
<keyword evidence="3" id="KW-1185">Reference proteome</keyword>
<proteinExistence type="predicted"/>
<name>A0A4V3JWV9_9LEPT</name>
<dbReference type="EMBL" id="RQHV01000055">
    <property type="protein sequence ID" value="TGN09087.1"/>
    <property type="molecule type" value="Genomic_DNA"/>
</dbReference>
<feature type="non-terminal residue" evidence="2">
    <location>
        <position position="229"/>
    </location>
</feature>
<dbReference type="Proteomes" id="UP000298264">
    <property type="component" value="Unassembled WGS sequence"/>
</dbReference>
<dbReference type="RefSeq" id="WP_135764853.1">
    <property type="nucleotide sequence ID" value="NZ_RQHV01000055.1"/>
</dbReference>
<feature type="region of interest" description="Disordered" evidence="1">
    <location>
        <begin position="98"/>
        <end position="149"/>
    </location>
</feature>
<comment type="caution">
    <text evidence="2">The sequence shown here is derived from an EMBL/GenBank/DDBJ whole genome shotgun (WGS) entry which is preliminary data.</text>
</comment>
<organism evidence="2 3">
    <name type="scientific">Leptospira ilyithenensis</name>
    <dbReference type="NCBI Taxonomy" id="2484901"/>
    <lineage>
        <taxon>Bacteria</taxon>
        <taxon>Pseudomonadati</taxon>
        <taxon>Spirochaetota</taxon>
        <taxon>Spirochaetia</taxon>
        <taxon>Leptospirales</taxon>
        <taxon>Leptospiraceae</taxon>
        <taxon>Leptospira</taxon>
    </lineage>
</organism>
<dbReference type="AlphaFoldDB" id="A0A4V3JWV9"/>
<evidence type="ECO:0000256" key="1">
    <source>
        <dbReference type="SAM" id="MobiDB-lite"/>
    </source>
</evidence>